<accession>A0A1Y2EPS6</accession>
<evidence type="ECO:0000256" key="1">
    <source>
        <dbReference type="ARBA" id="ARBA00022729"/>
    </source>
</evidence>
<organism evidence="5 6">
    <name type="scientific">Leucosporidium creatinivorum</name>
    <dbReference type="NCBI Taxonomy" id="106004"/>
    <lineage>
        <taxon>Eukaryota</taxon>
        <taxon>Fungi</taxon>
        <taxon>Dikarya</taxon>
        <taxon>Basidiomycota</taxon>
        <taxon>Pucciniomycotina</taxon>
        <taxon>Microbotryomycetes</taxon>
        <taxon>Leucosporidiales</taxon>
        <taxon>Leucosporidium</taxon>
    </lineage>
</organism>
<dbReference type="Proteomes" id="UP000193467">
    <property type="component" value="Unassembled WGS sequence"/>
</dbReference>
<dbReference type="InterPro" id="IPR013783">
    <property type="entry name" value="Ig-like_fold"/>
</dbReference>
<dbReference type="InterPro" id="IPR037293">
    <property type="entry name" value="Gal_Oxidase_central_sf"/>
</dbReference>
<name>A0A1Y2EPS6_9BASI</name>
<feature type="signal peptide" evidence="2">
    <location>
        <begin position="1"/>
        <end position="20"/>
    </location>
</feature>
<dbReference type="SUPFAM" id="SSF50965">
    <property type="entry name" value="Galactose oxidase, central domain"/>
    <property type="match status" value="1"/>
</dbReference>
<reference evidence="5 6" key="1">
    <citation type="submission" date="2016-07" db="EMBL/GenBank/DDBJ databases">
        <title>Pervasive Adenine N6-methylation of Active Genes in Fungi.</title>
        <authorList>
            <consortium name="DOE Joint Genome Institute"/>
            <person name="Mondo S.J."/>
            <person name="Dannebaum R.O."/>
            <person name="Kuo R.C."/>
            <person name="Labutti K."/>
            <person name="Haridas S."/>
            <person name="Kuo A."/>
            <person name="Salamov A."/>
            <person name="Ahrendt S.R."/>
            <person name="Lipzen A."/>
            <person name="Sullivan W."/>
            <person name="Andreopoulos W.B."/>
            <person name="Clum A."/>
            <person name="Lindquist E."/>
            <person name="Daum C."/>
            <person name="Ramamoorthy G.K."/>
            <person name="Gryganskyi A."/>
            <person name="Culley D."/>
            <person name="Magnuson J.K."/>
            <person name="James T.Y."/>
            <person name="O'Malley M.A."/>
            <person name="Stajich J.E."/>
            <person name="Spatafora J.W."/>
            <person name="Visel A."/>
            <person name="Grigoriev I.V."/>
        </authorList>
    </citation>
    <scope>NUCLEOTIDE SEQUENCE [LARGE SCALE GENOMIC DNA]</scope>
    <source>
        <strain evidence="5 6">62-1032</strain>
    </source>
</reference>
<evidence type="ECO:0000256" key="2">
    <source>
        <dbReference type="SAM" id="SignalP"/>
    </source>
</evidence>
<evidence type="ECO:0000313" key="5">
    <source>
        <dbReference type="EMBL" id="ORY73590.1"/>
    </source>
</evidence>
<dbReference type="OrthoDB" id="2019572at2759"/>
<evidence type="ECO:0000259" key="3">
    <source>
        <dbReference type="Pfam" id="PF07250"/>
    </source>
</evidence>
<dbReference type="EMBL" id="MCGR01000045">
    <property type="protein sequence ID" value="ORY73590.1"/>
    <property type="molecule type" value="Genomic_DNA"/>
</dbReference>
<dbReference type="CDD" id="cd02851">
    <property type="entry name" value="E_set_GO_C"/>
    <property type="match status" value="1"/>
</dbReference>
<dbReference type="PANTHER" id="PTHR32208">
    <property type="entry name" value="SECRETED PROTEIN-RELATED"/>
    <property type="match status" value="1"/>
</dbReference>
<protein>
    <recommendedName>
        <fullName evidence="7">Glyoxal oxidase</fullName>
    </recommendedName>
</protein>
<dbReference type="InterPro" id="IPR014756">
    <property type="entry name" value="Ig_E-set"/>
</dbReference>
<sequence>MRALTLSSLLLALKTTGALAGKANTFEIVGHTGVSAQQLFLGNEKKIYVVDKVEKNPVEVNGHPAWAVEYDLETHTTRALDVITNSFCAGGNVLGNGSWLNVGGNNAVTTGGTCVWHDDPDFMDEAERWYPTLEAVEDGSNIIMGGELWGGFVNSVDQMQNTPTYEFFPTRGDPITMQFLLDTQPANVRFESKWEYGLLNYTSNEELRLPNITHAQRTYPSSGAVAMLPLTLANNYEPTILFCGGMDPVRDDWNQTAWAVVKTPTSNSCVSIAPMDGKKAKWIDEDDMPENRGMGSAVILPDDRIFVVNGSYATDPVTRPAYYNHTAPKGSQWDSDLPHSTVNSMYHSVATLIPDGSIFIAGSNPNADVITEENNSTYLYKTEYRSEIFYPSYYDQPRPEPTGMPASISYGGDHFDLELPASSIEGVDLAVDVKVKVIRTGFSTHAMNFGMKSIELATSYSATSSGATLHVSQLPPNPALFQPGPALLFVVISGVPSHGVFVMCGSGQIETQPLLAATVLPKSTTDLSASSSTSTNGTSGAKKLAAESGAARSVGGWWSAAVVAVVVMGLPLSRL</sequence>
<dbReference type="InterPro" id="IPR015202">
    <property type="entry name" value="GO-like_E_set"/>
</dbReference>
<dbReference type="Gene3D" id="2.60.40.10">
    <property type="entry name" value="Immunoglobulins"/>
    <property type="match status" value="1"/>
</dbReference>
<evidence type="ECO:0000313" key="6">
    <source>
        <dbReference type="Proteomes" id="UP000193467"/>
    </source>
</evidence>
<dbReference type="PANTHER" id="PTHR32208:SF96">
    <property type="entry name" value="GLYOXAL OXIDASE"/>
    <property type="match status" value="1"/>
</dbReference>
<dbReference type="Pfam" id="PF07250">
    <property type="entry name" value="Glyoxal_oxid_N"/>
    <property type="match status" value="1"/>
</dbReference>
<dbReference type="SUPFAM" id="SSF81296">
    <property type="entry name" value="E set domains"/>
    <property type="match status" value="1"/>
</dbReference>
<dbReference type="InParanoid" id="A0A1Y2EPS6"/>
<dbReference type="InterPro" id="IPR009880">
    <property type="entry name" value="Glyoxal_oxidase_N"/>
</dbReference>
<dbReference type="InterPro" id="IPR011043">
    <property type="entry name" value="Gal_Oxase/kelch_b-propeller"/>
</dbReference>
<proteinExistence type="predicted"/>
<feature type="domain" description="Galactose oxidase-like Early set" evidence="4">
    <location>
        <begin position="398"/>
        <end position="503"/>
    </location>
</feature>
<evidence type="ECO:0008006" key="7">
    <source>
        <dbReference type="Google" id="ProtNLM"/>
    </source>
</evidence>
<keyword evidence="6" id="KW-1185">Reference proteome</keyword>
<dbReference type="Gene3D" id="2.130.10.80">
    <property type="entry name" value="Galactose oxidase/kelch, beta-propeller"/>
    <property type="match status" value="1"/>
</dbReference>
<gene>
    <name evidence="5" type="ORF">BCR35DRAFT_333603</name>
</gene>
<evidence type="ECO:0000259" key="4">
    <source>
        <dbReference type="Pfam" id="PF09118"/>
    </source>
</evidence>
<dbReference type="AlphaFoldDB" id="A0A1Y2EPS6"/>
<dbReference type="STRING" id="106004.A0A1Y2EPS6"/>
<feature type="chain" id="PRO_5010986521" description="Glyoxal oxidase" evidence="2">
    <location>
        <begin position="21"/>
        <end position="575"/>
    </location>
</feature>
<feature type="domain" description="Glyoxal oxidase N-terminal" evidence="3">
    <location>
        <begin position="65"/>
        <end position="393"/>
    </location>
</feature>
<comment type="caution">
    <text evidence="5">The sequence shown here is derived from an EMBL/GenBank/DDBJ whole genome shotgun (WGS) entry which is preliminary data.</text>
</comment>
<dbReference type="Pfam" id="PF09118">
    <property type="entry name" value="GO-like_E_set"/>
    <property type="match status" value="1"/>
</dbReference>
<keyword evidence="1 2" id="KW-0732">Signal</keyword>